<evidence type="ECO:0000313" key="5">
    <source>
        <dbReference type="Proteomes" id="UP001152803"/>
    </source>
</evidence>
<accession>A0A9Q1D1H4</accession>
<evidence type="ECO:0000256" key="2">
    <source>
        <dbReference type="SAM" id="Phobius"/>
    </source>
</evidence>
<gene>
    <name evidence="4" type="ORF">COCON_G00194330</name>
</gene>
<dbReference type="InterPro" id="IPR036116">
    <property type="entry name" value="FN3_sf"/>
</dbReference>
<comment type="caution">
    <text evidence="4">The sequence shown here is derived from an EMBL/GenBank/DDBJ whole genome shotgun (WGS) entry which is preliminary data.</text>
</comment>
<dbReference type="Pfam" id="PF09294">
    <property type="entry name" value="Interfer-bind"/>
    <property type="match status" value="1"/>
</dbReference>
<dbReference type="GO" id="GO:0005886">
    <property type="term" value="C:plasma membrane"/>
    <property type="evidence" value="ECO:0007669"/>
    <property type="project" value="TreeGrafter"/>
</dbReference>
<feature type="region of interest" description="Disordered" evidence="1">
    <location>
        <begin position="311"/>
        <end position="373"/>
    </location>
</feature>
<dbReference type="AlphaFoldDB" id="A0A9Q1D1H4"/>
<dbReference type="InterPro" id="IPR015373">
    <property type="entry name" value="Interferon/interleukin_rcp_dom"/>
</dbReference>
<feature type="transmembrane region" description="Helical" evidence="2">
    <location>
        <begin position="255"/>
        <end position="276"/>
    </location>
</feature>
<evidence type="ECO:0000313" key="4">
    <source>
        <dbReference type="EMBL" id="KAJ8255569.1"/>
    </source>
</evidence>
<proteinExistence type="predicted"/>
<sequence>MFNLKRDFTSVTCTKTVEEVGNEGQWEKTIQVMKYILFTIHFIHQCYLGLGALPAPVNVTIDSLNFEPILRWEPGPGTPPGTAYRVKYSCYGRRLWLEPSFLNSTVTMLNLTGTFKKPKNPYAIHVRALNAGLKSPWSSQLFCPYRDTVLGPPLVSATGHGDRLLLNVTLPRGRADESIQEIYDKVSFSIFWKEAGESKEHKVITTQSEHVINHLHQGVEYCVMVQPEIIENPNLLSSDWTCCFTSPLPLSPVPITLAFVSVILILGGTALLGLIYTGFLCRLNNRVPNALRMSLARSYVLTVDATVPDRVSVMPGTGDAAEGGDEDEEEATGNGGYESRAGGFSEAGCSRSGGTVTPLAAGTSSERAITGPGLSEQIQEEGEEGDEGCRADINLLSVALGAQDVEEEEGGDEGWAAELQLRDGGGEHQPLLSLETGSGSRPVKHGSLQADDTALSHSPRLPAQSERGKTHSCHLRLHPEDSRQIDTQSALEEEEEEAEEGGGR</sequence>
<dbReference type="Gene3D" id="2.60.40.10">
    <property type="entry name" value="Immunoglobulins"/>
    <property type="match status" value="1"/>
</dbReference>
<dbReference type="SUPFAM" id="SSF49265">
    <property type="entry name" value="Fibronectin type III"/>
    <property type="match status" value="2"/>
</dbReference>
<dbReference type="OrthoDB" id="8947665at2759"/>
<reference evidence="4" key="1">
    <citation type="journal article" date="2023" name="Science">
        <title>Genome structures resolve the early diversification of teleost fishes.</title>
        <authorList>
            <person name="Parey E."/>
            <person name="Louis A."/>
            <person name="Montfort J."/>
            <person name="Bouchez O."/>
            <person name="Roques C."/>
            <person name="Iampietro C."/>
            <person name="Lluch J."/>
            <person name="Castinel A."/>
            <person name="Donnadieu C."/>
            <person name="Desvignes T."/>
            <person name="Floi Bucao C."/>
            <person name="Jouanno E."/>
            <person name="Wen M."/>
            <person name="Mejri S."/>
            <person name="Dirks R."/>
            <person name="Jansen H."/>
            <person name="Henkel C."/>
            <person name="Chen W.J."/>
            <person name="Zahm M."/>
            <person name="Cabau C."/>
            <person name="Klopp C."/>
            <person name="Thompson A.W."/>
            <person name="Robinson-Rechavi M."/>
            <person name="Braasch I."/>
            <person name="Lecointre G."/>
            <person name="Bobe J."/>
            <person name="Postlethwait J.H."/>
            <person name="Berthelot C."/>
            <person name="Roest Crollius H."/>
            <person name="Guiguen Y."/>
        </authorList>
    </citation>
    <scope>NUCLEOTIDE SEQUENCE</scope>
    <source>
        <strain evidence="4">Concon-B</strain>
    </source>
</reference>
<dbReference type="CDD" id="cd00063">
    <property type="entry name" value="FN3"/>
    <property type="match status" value="1"/>
</dbReference>
<feature type="compositionally biased region" description="Acidic residues" evidence="1">
    <location>
        <begin position="491"/>
        <end position="504"/>
    </location>
</feature>
<dbReference type="Proteomes" id="UP001152803">
    <property type="component" value="Unassembled WGS sequence"/>
</dbReference>
<keyword evidence="2" id="KW-1133">Transmembrane helix</keyword>
<dbReference type="Pfam" id="PF01108">
    <property type="entry name" value="Tissue_fac"/>
    <property type="match status" value="1"/>
</dbReference>
<dbReference type="GO" id="GO:0004896">
    <property type="term" value="F:cytokine receptor activity"/>
    <property type="evidence" value="ECO:0007669"/>
    <property type="project" value="TreeGrafter"/>
</dbReference>
<dbReference type="PANTHER" id="PTHR20859:SF53">
    <property type="entry name" value="INTERLEUKIN-22 RECEPTOR SUBUNIT ALPHA-1"/>
    <property type="match status" value="1"/>
</dbReference>
<feature type="compositionally biased region" description="Acidic residues" evidence="1">
    <location>
        <begin position="322"/>
        <end position="331"/>
    </location>
</feature>
<name>A0A9Q1D1H4_CONCO</name>
<organism evidence="4 5">
    <name type="scientific">Conger conger</name>
    <name type="common">Conger eel</name>
    <name type="synonym">Muraena conger</name>
    <dbReference type="NCBI Taxonomy" id="82655"/>
    <lineage>
        <taxon>Eukaryota</taxon>
        <taxon>Metazoa</taxon>
        <taxon>Chordata</taxon>
        <taxon>Craniata</taxon>
        <taxon>Vertebrata</taxon>
        <taxon>Euteleostomi</taxon>
        <taxon>Actinopterygii</taxon>
        <taxon>Neopterygii</taxon>
        <taxon>Teleostei</taxon>
        <taxon>Anguilliformes</taxon>
        <taxon>Congridae</taxon>
        <taxon>Conger</taxon>
    </lineage>
</organism>
<dbReference type="PANTHER" id="PTHR20859">
    <property type="entry name" value="INTERFERON/INTERLEUKIN RECEPTOR"/>
    <property type="match status" value="1"/>
</dbReference>
<dbReference type="InterPro" id="IPR013783">
    <property type="entry name" value="Ig-like_fold"/>
</dbReference>
<keyword evidence="2" id="KW-0812">Transmembrane</keyword>
<feature type="region of interest" description="Disordered" evidence="1">
    <location>
        <begin position="404"/>
        <end position="504"/>
    </location>
</feature>
<feature type="domain" description="Fibronectin type-III" evidence="3">
    <location>
        <begin position="53"/>
        <end position="151"/>
    </location>
</feature>
<dbReference type="PROSITE" id="PS50853">
    <property type="entry name" value="FN3"/>
    <property type="match status" value="1"/>
</dbReference>
<dbReference type="InterPro" id="IPR050650">
    <property type="entry name" value="Type-II_Cytokine-TF_Rcpt"/>
</dbReference>
<evidence type="ECO:0000259" key="3">
    <source>
        <dbReference type="PROSITE" id="PS50853"/>
    </source>
</evidence>
<protein>
    <recommendedName>
        <fullName evidence="3">Fibronectin type-III domain-containing protein</fullName>
    </recommendedName>
</protein>
<keyword evidence="5" id="KW-1185">Reference proteome</keyword>
<dbReference type="EMBL" id="JAFJMO010000015">
    <property type="protein sequence ID" value="KAJ8255569.1"/>
    <property type="molecule type" value="Genomic_DNA"/>
</dbReference>
<evidence type="ECO:0000256" key="1">
    <source>
        <dbReference type="SAM" id="MobiDB-lite"/>
    </source>
</evidence>
<dbReference type="InterPro" id="IPR003961">
    <property type="entry name" value="FN3_dom"/>
</dbReference>
<keyword evidence="2" id="KW-0472">Membrane</keyword>